<dbReference type="Proteomes" id="UP000487929">
    <property type="component" value="Unassembled WGS sequence"/>
</dbReference>
<dbReference type="EMBL" id="WUTT01000001">
    <property type="protein sequence ID" value="NAW34997.1"/>
    <property type="molecule type" value="Genomic_DNA"/>
</dbReference>
<evidence type="ECO:0000313" key="2">
    <source>
        <dbReference type="Proteomes" id="UP000487929"/>
    </source>
</evidence>
<dbReference type="InterPro" id="IPR044000">
    <property type="entry name" value="Phage_tube_2"/>
</dbReference>
<reference evidence="1 2" key="1">
    <citation type="submission" date="2019-12" db="EMBL/GenBank/DDBJ databases">
        <title>Draft genome sequencing of Halomonas alimentaria DSM 15356.</title>
        <authorList>
            <person name="Pandiyan K."/>
            <person name="Kushwaha P."/>
            <person name="Gowdham M."/>
            <person name="Chakdar H."/>
            <person name="Singh A."/>
            <person name="Kumar M."/>
            <person name="Saxena A.K."/>
        </authorList>
    </citation>
    <scope>NUCLEOTIDE SEQUENCE [LARGE SCALE GENOMIC DNA]</scope>
    <source>
        <strain evidence="1 2">DSM 15356</strain>
    </source>
</reference>
<dbReference type="RefSeq" id="WP_161432232.1">
    <property type="nucleotide sequence ID" value="NZ_WUTT01000001.1"/>
</dbReference>
<comment type="caution">
    <text evidence="1">The sequence shown here is derived from an EMBL/GenBank/DDBJ whole genome shotgun (WGS) entry which is preliminary data.</text>
</comment>
<gene>
    <name evidence="1" type="ORF">GRB96_11285</name>
</gene>
<name>A0A7X5AR05_9GAMM</name>
<organism evidence="1 2">
    <name type="scientific">Halomonas alimentaria</name>
    <dbReference type="NCBI Taxonomy" id="147248"/>
    <lineage>
        <taxon>Bacteria</taxon>
        <taxon>Pseudomonadati</taxon>
        <taxon>Pseudomonadota</taxon>
        <taxon>Gammaproteobacteria</taxon>
        <taxon>Oceanospirillales</taxon>
        <taxon>Halomonadaceae</taxon>
        <taxon>Halomonas</taxon>
    </lineage>
</organism>
<dbReference type="OrthoDB" id="6182034at2"/>
<proteinExistence type="predicted"/>
<evidence type="ECO:0000313" key="1">
    <source>
        <dbReference type="EMBL" id="NAW34997.1"/>
    </source>
</evidence>
<dbReference type="AlphaFoldDB" id="A0A7X5AR05"/>
<keyword evidence="2" id="KW-1185">Reference proteome</keyword>
<dbReference type="Pfam" id="PF18906">
    <property type="entry name" value="Phage_tube_2"/>
    <property type="match status" value="1"/>
</dbReference>
<sequence length="306" mass="32325">MATTNSANRVRLAYRIGDTGPFQVVNFTSDSFTATPETKQSEAISSNRKAGGQKVTQITVSGSIDVEMAPLVFDDFLAAALASDWQTDTPTAGTDQLSVGVADKRFQIVKSYLDVDKHVLFSNCAVNSMSLNMNAGEKVTASMEMVGEEVDPEFQASGETFDPAPSALFFDASNNISSLTIDGSPVAGCITEMGLTVENGYDGGNGCVGEQTKRQTIGQSAVTTSKTLRMTADAFDMWKSTLENAEFGSSFTMGDGTTSYTFSIGREFMSSELPGGETSGVLTMAFESTAAVDSAGETLIIERTSA</sequence>
<accession>A0A7X5AR05</accession>
<protein>
    <submittedName>
        <fullName evidence="1">Uncharacterized protein</fullName>
    </submittedName>
</protein>